<accession>A0A2U1F9L2</accession>
<evidence type="ECO:0000256" key="1">
    <source>
        <dbReference type="ARBA" id="ARBA00004141"/>
    </source>
</evidence>
<evidence type="ECO:0000256" key="6">
    <source>
        <dbReference type="ARBA" id="ARBA00022989"/>
    </source>
</evidence>
<dbReference type="Gene3D" id="3.10.580.10">
    <property type="entry name" value="CBS-domain"/>
    <property type="match status" value="1"/>
</dbReference>
<evidence type="ECO:0000256" key="2">
    <source>
        <dbReference type="ARBA" id="ARBA00009749"/>
    </source>
</evidence>
<organism evidence="12 13">
    <name type="scientific">Actinomycetospora cinnamomea</name>
    <dbReference type="NCBI Taxonomy" id="663609"/>
    <lineage>
        <taxon>Bacteria</taxon>
        <taxon>Bacillati</taxon>
        <taxon>Actinomycetota</taxon>
        <taxon>Actinomycetes</taxon>
        <taxon>Pseudonocardiales</taxon>
        <taxon>Pseudonocardiaceae</taxon>
        <taxon>Actinomycetospora</taxon>
    </lineage>
</organism>
<protein>
    <submittedName>
        <fullName evidence="12">CBS domain protein</fullName>
    </submittedName>
</protein>
<feature type="domain" description="CBS" evidence="11">
    <location>
        <begin position="83"/>
        <end position="139"/>
    </location>
</feature>
<dbReference type="RefSeq" id="WP_243418110.1">
    <property type="nucleotide sequence ID" value="NZ_QEKW01000007.1"/>
</dbReference>
<keyword evidence="6 10" id="KW-1133">Transmembrane helix</keyword>
<keyword evidence="3" id="KW-0813">Transport</keyword>
<comment type="caution">
    <text evidence="12">The sequence shown here is derived from an EMBL/GenBank/DDBJ whole genome shotgun (WGS) entry which is preliminary data.</text>
</comment>
<feature type="transmembrane region" description="Helical" evidence="10">
    <location>
        <begin position="269"/>
        <end position="289"/>
    </location>
</feature>
<evidence type="ECO:0000256" key="9">
    <source>
        <dbReference type="SAM" id="MobiDB-lite"/>
    </source>
</evidence>
<dbReference type="EMBL" id="QEKW01000007">
    <property type="protein sequence ID" value="PVZ08871.1"/>
    <property type="molecule type" value="Genomic_DNA"/>
</dbReference>
<name>A0A2U1F9L2_9PSEU</name>
<dbReference type="Pfam" id="PF00571">
    <property type="entry name" value="CBS"/>
    <property type="match status" value="1"/>
</dbReference>
<feature type="transmembrane region" description="Helical" evidence="10">
    <location>
        <begin position="170"/>
        <end position="190"/>
    </location>
</feature>
<keyword evidence="8" id="KW-0129">CBS domain</keyword>
<evidence type="ECO:0000313" key="12">
    <source>
        <dbReference type="EMBL" id="PVZ08871.1"/>
    </source>
</evidence>
<dbReference type="Proteomes" id="UP000245639">
    <property type="component" value="Unassembled WGS sequence"/>
</dbReference>
<proteinExistence type="inferred from homology"/>
<sequence length="329" mass="34121">MSTTAVDPVGEAATRTAATHASVAVPVAAPHDSCRRILDEMRGRTFECAAAVAICAADGTLVGMATMERLLAAAGDTPVRDVMDPEPPTVTPATDQEEAAWRAVRRGESALGMVDGTGRFLGLIPPDRLLAVLLAEHDEDVARLGGFLGSSAVARSAATESVWRRLWHRLPWLLVGLGGALLAAAIVGAFEHQLRTQVLIAFFVPGVVYLAGAVGAQTVTLAIRGLAAGVGIGRIAFREAVTGPLLGVMFALVTFPLITVLWDEPRVAAAVAVALLVASSIATVLALALPWTLDRLGLDPAFGSGPLATVIQDLLSIVIYFLAATALVT</sequence>
<feature type="region of interest" description="Disordered" evidence="9">
    <location>
        <begin position="78"/>
        <end position="97"/>
    </location>
</feature>
<dbReference type="PANTHER" id="PTHR41394">
    <property type="entry name" value="MAGNESIUM TRANSPORTER MGTE"/>
    <property type="match status" value="1"/>
</dbReference>
<reference evidence="12 13" key="1">
    <citation type="submission" date="2018-04" db="EMBL/GenBank/DDBJ databases">
        <title>Genomic Encyclopedia of Type Strains, Phase IV (KMG-IV): sequencing the most valuable type-strain genomes for metagenomic binning, comparative biology and taxonomic classification.</title>
        <authorList>
            <person name="Goeker M."/>
        </authorList>
    </citation>
    <scope>NUCLEOTIDE SEQUENCE [LARGE SCALE GENOMIC DNA]</scope>
    <source>
        <strain evidence="12 13">DSM 45771</strain>
    </source>
</reference>
<evidence type="ECO:0000256" key="5">
    <source>
        <dbReference type="ARBA" id="ARBA00022842"/>
    </source>
</evidence>
<dbReference type="SUPFAM" id="SSF161093">
    <property type="entry name" value="MgtE membrane domain-like"/>
    <property type="match status" value="1"/>
</dbReference>
<evidence type="ECO:0000256" key="3">
    <source>
        <dbReference type="ARBA" id="ARBA00022448"/>
    </source>
</evidence>
<evidence type="ECO:0000256" key="4">
    <source>
        <dbReference type="ARBA" id="ARBA00022692"/>
    </source>
</evidence>
<keyword evidence="4 10" id="KW-0812">Transmembrane</keyword>
<comment type="subcellular location">
    <subcellularLocation>
        <location evidence="1">Membrane</location>
        <topology evidence="1">Multi-pass membrane protein</topology>
    </subcellularLocation>
</comment>
<dbReference type="SUPFAM" id="SSF54631">
    <property type="entry name" value="CBS-domain pair"/>
    <property type="match status" value="1"/>
</dbReference>
<gene>
    <name evidence="12" type="ORF">C8D89_10733</name>
</gene>
<dbReference type="Pfam" id="PF01769">
    <property type="entry name" value="MgtE"/>
    <property type="match status" value="1"/>
</dbReference>
<feature type="transmembrane region" description="Helical" evidence="10">
    <location>
        <begin position="196"/>
        <end position="214"/>
    </location>
</feature>
<evidence type="ECO:0000256" key="7">
    <source>
        <dbReference type="ARBA" id="ARBA00023136"/>
    </source>
</evidence>
<dbReference type="InterPro" id="IPR046342">
    <property type="entry name" value="CBS_dom_sf"/>
</dbReference>
<dbReference type="PANTHER" id="PTHR41394:SF5">
    <property type="entry name" value="SLC41A_MGTE INTEGRAL MEMBRANE DOMAIN-CONTAINING PROTEIN"/>
    <property type="match status" value="1"/>
</dbReference>
<keyword evidence="5" id="KW-0460">Magnesium</keyword>
<evidence type="ECO:0000259" key="11">
    <source>
        <dbReference type="PROSITE" id="PS51371"/>
    </source>
</evidence>
<evidence type="ECO:0000256" key="8">
    <source>
        <dbReference type="PROSITE-ProRule" id="PRU00703"/>
    </source>
</evidence>
<keyword evidence="13" id="KW-1185">Reference proteome</keyword>
<feature type="transmembrane region" description="Helical" evidence="10">
    <location>
        <begin position="243"/>
        <end position="262"/>
    </location>
</feature>
<dbReference type="Gene3D" id="1.10.357.20">
    <property type="entry name" value="SLC41 divalent cation transporters, integral membrane domain"/>
    <property type="match status" value="1"/>
</dbReference>
<dbReference type="AlphaFoldDB" id="A0A2U1F9L2"/>
<dbReference type="InterPro" id="IPR036739">
    <property type="entry name" value="SLC41_membr_dom_sf"/>
</dbReference>
<keyword evidence="7 10" id="KW-0472">Membrane</keyword>
<dbReference type="GO" id="GO:0016020">
    <property type="term" value="C:membrane"/>
    <property type="evidence" value="ECO:0007669"/>
    <property type="project" value="UniProtKB-SubCell"/>
</dbReference>
<dbReference type="PROSITE" id="PS51371">
    <property type="entry name" value="CBS"/>
    <property type="match status" value="1"/>
</dbReference>
<evidence type="ECO:0000256" key="10">
    <source>
        <dbReference type="SAM" id="Phobius"/>
    </source>
</evidence>
<dbReference type="GO" id="GO:0008324">
    <property type="term" value="F:monoatomic cation transmembrane transporter activity"/>
    <property type="evidence" value="ECO:0007669"/>
    <property type="project" value="InterPro"/>
</dbReference>
<feature type="transmembrane region" description="Helical" evidence="10">
    <location>
        <begin position="309"/>
        <end position="328"/>
    </location>
</feature>
<comment type="similarity">
    <text evidence="2">Belongs to the SLC41A transporter family.</text>
</comment>
<evidence type="ECO:0000313" key="13">
    <source>
        <dbReference type="Proteomes" id="UP000245639"/>
    </source>
</evidence>
<dbReference type="InterPro" id="IPR000644">
    <property type="entry name" value="CBS_dom"/>
</dbReference>
<dbReference type="InterPro" id="IPR006667">
    <property type="entry name" value="SLC41_membr_dom"/>
</dbReference>